<dbReference type="SUPFAM" id="SSF48403">
    <property type="entry name" value="Ankyrin repeat"/>
    <property type="match status" value="1"/>
</dbReference>
<gene>
    <name evidence="4" type="ORF">QYM36_013655</name>
</gene>
<dbReference type="Gene3D" id="1.25.40.20">
    <property type="entry name" value="Ankyrin repeat-containing domain"/>
    <property type="match status" value="2"/>
</dbReference>
<dbReference type="Proteomes" id="UP001187531">
    <property type="component" value="Unassembled WGS sequence"/>
</dbReference>
<feature type="compositionally biased region" description="Polar residues" evidence="2">
    <location>
        <begin position="1111"/>
        <end position="1122"/>
    </location>
</feature>
<dbReference type="SUPFAM" id="SSF56112">
    <property type="entry name" value="Protein kinase-like (PK-like)"/>
    <property type="match status" value="1"/>
</dbReference>
<dbReference type="Pfam" id="PF07714">
    <property type="entry name" value="PK_Tyr_Ser-Thr"/>
    <property type="match status" value="1"/>
</dbReference>
<dbReference type="PROSITE" id="PS50011">
    <property type="entry name" value="PROTEIN_KINASE_DOM"/>
    <property type="match status" value="1"/>
</dbReference>
<feature type="region of interest" description="Disordered" evidence="2">
    <location>
        <begin position="1103"/>
        <end position="1124"/>
    </location>
</feature>
<sequence>METWTIVAYFGRKLYNSSSPHVIIPTRVSNLETANDSEVLHVHVIHDKAEKVEEFIVKKELGADPNKGCGQFFRYTPVHGACFGGSPRVRTYLVEAGGDLRRRDEFGRTPRDWAVEYLNRPAQRIEILAVIESYRELSTRSIYPIETSMGSSKAVDAFKKPKSMTLRSMAQDGMEFTAPEDKMKILLDNFIKNDQEYQYQAPTNITTDNNNQLQMEPFTNEEIETGIKKIRPGAHGPDQIHNLMLKNLPEEAKNILLILLNKSIKEGYNPKEWRKTSIIPIPKTGKYPSNSDSYRPISLTSCLCKLMEYVKDIFVVFLDMKSAFDRVDLDKFSKKTGELGIAANCINLISSFLRNREILRLPYVQQEGNIPGPLGHVQATGFGNILFGSTATMGCIPVRRIQENECTDIISKNDLESNKDIHRVAVKKAVPYRVGLLWNIMAAFKPDAFCSIGEGGEKLKRSAFRNEKTEAKFFLCFSGRKMYNSSSPPCIIPTRVSNLETANDSEVLHVYVIDDKAEKVEEFIVKKGVPVDIKNKLNQTALFVAAFSGSEKTLIKLIQLGADPNKGCGQFFRYTPVHGACFGGSPRVLTYLAEAGGNLRQRDEFGRTPRDWAVEYLNRPAQRMEILAVIESYRELSTRSIYPIETSTGSSKAVDAFRKPKSITLRSMAQILRLPYVQQEGNIPGPLGHVQATGFGTILFGSTATMGCNPVRRIQENECTDIISKNDKDIYRVAALKAVLYRCGTVTEYYPRSWKGIIVTIRRLIDADLKRGSPSSTSQNLLMDELENLRVLSAPGVLHLLGVIPTQENHQISLVYERVQFGSLHRCMHELPIQEFGLKKKLTFLCQIATALKLVHNMGFLHLGISSHSIHIVSPTQAKLGNFEFAIHARGELNKCVYVQRPWDVFKNIYWSWMSPEVMERQVPTVESDNFSLCMVVVEVFTGKLPWEERDFKHVLELISQKREESEKYNEKNPVINVGQFPTLIRRLLRAGLDVQPRMRFDSSEIEFMLEQQIIAISKAGKGIRPSLDQSHSVSKISFRQPTRNESDSDSEISCSSQERFVIARDSGVFGTPEVTDECAESVSSSSSKPYVQQKVETLVRRFSTKRDSVKPTSSGDNTVFQSVSSSPIQSKSFSRRFSLPSRSKKNETSSFDSAVKVSFFPQQPKHRSVNDSSGSSWGNILNSSKAGILKLTKGTLSTELKSADVSKNNTDYYSIQQSLDTVDWRPEPIYAKVQKGEKCLSKNESSKVILPPPPMPKITQELRKPASHFSSPTVYVLPVNQDGHRVPSKDENRYTHIPSDIKSVVAQPRHVIEKQEEFDRSEWRCILSKADSSAVCTQTENFCSKGTKMVSKKIQAMSGSYKLGQLPMVSTPQRVDAIHDFGRVPSKNRKDPLVGSYEFSRGNIVETSSPFTIEEKKRCVSFYEPDVVPQRPTWGKNSKESSSNGSLWPLVPYDDSVPASQDTSFISEKIVVKIDTNRGSVNVDSIVSENFESVIEHLSGNTGSTPSSASTIIDTTNPSGCGNLVTEEMIPKTVSVSETITENSHLCHNHIQRVQNNLVGYEPCASDGCPLEDEENNRHENVENQMIQNPSTELVSMQETVLETVNIKEETAYLSVVEDQGDIEAVNSSMRFKPFRNTEGAVAALEEMSGDNGDPADMITIPSEVAGVIHKQEVNDETSDADVFQSFPRDVAGTIEIHVVLAVPEPVSDDMPIISPTPKRKA</sequence>
<dbReference type="PROSITE" id="PS50088">
    <property type="entry name" value="ANK_REPEAT"/>
    <property type="match status" value="1"/>
</dbReference>
<accession>A0AA88HQL3</accession>
<keyword evidence="5" id="KW-1185">Reference proteome</keyword>
<dbReference type="InterPro" id="IPR000719">
    <property type="entry name" value="Prot_kinase_dom"/>
</dbReference>
<evidence type="ECO:0000259" key="3">
    <source>
        <dbReference type="PROSITE" id="PS50011"/>
    </source>
</evidence>
<dbReference type="InterPro" id="IPR001245">
    <property type="entry name" value="Ser-Thr/Tyr_kinase_cat_dom"/>
</dbReference>
<dbReference type="GO" id="GO:0051306">
    <property type="term" value="P:mitotic sister chromatid separation"/>
    <property type="evidence" value="ECO:0007669"/>
    <property type="project" value="InterPro"/>
</dbReference>
<evidence type="ECO:0000256" key="2">
    <source>
        <dbReference type="SAM" id="MobiDB-lite"/>
    </source>
</evidence>
<protein>
    <recommendedName>
        <fullName evidence="3">Protein kinase domain-containing protein</fullName>
    </recommendedName>
</protein>
<dbReference type="EMBL" id="JAVRJZ010000017">
    <property type="protein sequence ID" value="KAK2710056.1"/>
    <property type="molecule type" value="Genomic_DNA"/>
</dbReference>
<dbReference type="InterPro" id="IPR039339">
    <property type="entry name" value="Tex14"/>
</dbReference>
<dbReference type="GO" id="GO:0004672">
    <property type="term" value="F:protein kinase activity"/>
    <property type="evidence" value="ECO:0007669"/>
    <property type="project" value="InterPro"/>
</dbReference>
<keyword evidence="1" id="KW-0040">ANK repeat</keyword>
<dbReference type="InterPro" id="IPR011009">
    <property type="entry name" value="Kinase-like_dom_sf"/>
</dbReference>
<dbReference type="Gene3D" id="1.10.510.10">
    <property type="entry name" value="Transferase(Phosphotransferase) domain 1"/>
    <property type="match status" value="1"/>
</dbReference>
<feature type="domain" description="Protein kinase" evidence="3">
    <location>
        <begin position="700"/>
        <end position="1015"/>
    </location>
</feature>
<dbReference type="GO" id="GO:0043063">
    <property type="term" value="P:intercellular bridge organization"/>
    <property type="evidence" value="ECO:0007669"/>
    <property type="project" value="InterPro"/>
</dbReference>
<dbReference type="GO" id="GO:0007140">
    <property type="term" value="P:male meiotic nuclear division"/>
    <property type="evidence" value="ECO:0007669"/>
    <property type="project" value="InterPro"/>
</dbReference>
<evidence type="ECO:0000313" key="4">
    <source>
        <dbReference type="EMBL" id="KAK2710056.1"/>
    </source>
</evidence>
<dbReference type="InterPro" id="IPR002110">
    <property type="entry name" value="Ankyrin_rpt"/>
</dbReference>
<evidence type="ECO:0000313" key="5">
    <source>
        <dbReference type="Proteomes" id="UP001187531"/>
    </source>
</evidence>
<proteinExistence type="predicted"/>
<dbReference type="GO" id="GO:0007094">
    <property type="term" value="P:mitotic spindle assembly checkpoint signaling"/>
    <property type="evidence" value="ECO:0007669"/>
    <property type="project" value="InterPro"/>
</dbReference>
<evidence type="ECO:0000256" key="1">
    <source>
        <dbReference type="PROSITE-ProRule" id="PRU00023"/>
    </source>
</evidence>
<feature type="repeat" description="ANK" evidence="1">
    <location>
        <begin position="572"/>
        <end position="604"/>
    </location>
</feature>
<feature type="region of interest" description="Disordered" evidence="2">
    <location>
        <begin position="1025"/>
        <end position="1054"/>
    </location>
</feature>
<reference evidence="4" key="1">
    <citation type="submission" date="2023-07" db="EMBL/GenBank/DDBJ databases">
        <title>Chromosome-level genome assembly of Artemia franciscana.</title>
        <authorList>
            <person name="Jo E."/>
        </authorList>
    </citation>
    <scope>NUCLEOTIDE SEQUENCE</scope>
    <source>
        <tissue evidence="4">Whole body</tissue>
    </source>
</reference>
<dbReference type="PANTHER" id="PTHR23060">
    <property type="entry name" value="TESTIS EXPRESSED GENE 14"/>
    <property type="match status" value="1"/>
</dbReference>
<feature type="compositionally biased region" description="Polar residues" evidence="2">
    <location>
        <begin position="1028"/>
        <end position="1044"/>
    </location>
</feature>
<dbReference type="GO" id="GO:0005524">
    <property type="term" value="F:ATP binding"/>
    <property type="evidence" value="ECO:0007669"/>
    <property type="project" value="InterPro"/>
</dbReference>
<comment type="caution">
    <text evidence="4">The sequence shown here is derived from an EMBL/GenBank/DDBJ whole genome shotgun (WGS) entry which is preliminary data.</text>
</comment>
<dbReference type="GO" id="GO:0008608">
    <property type="term" value="P:attachment of spindle microtubules to kinetochore"/>
    <property type="evidence" value="ECO:0007669"/>
    <property type="project" value="InterPro"/>
</dbReference>
<dbReference type="PANTHER" id="PTHR23060:SF3">
    <property type="entry name" value="TESTIS EXPRESSED 14, INTERCELLULAR BRIDGE FORMING FACTOR"/>
    <property type="match status" value="1"/>
</dbReference>
<organism evidence="4 5">
    <name type="scientific">Artemia franciscana</name>
    <name type="common">Brine shrimp</name>
    <name type="synonym">Artemia sanfranciscana</name>
    <dbReference type="NCBI Taxonomy" id="6661"/>
    <lineage>
        <taxon>Eukaryota</taxon>
        <taxon>Metazoa</taxon>
        <taxon>Ecdysozoa</taxon>
        <taxon>Arthropoda</taxon>
        <taxon>Crustacea</taxon>
        <taxon>Branchiopoda</taxon>
        <taxon>Anostraca</taxon>
        <taxon>Artemiidae</taxon>
        <taxon>Artemia</taxon>
    </lineage>
</organism>
<dbReference type="InterPro" id="IPR036770">
    <property type="entry name" value="Ankyrin_rpt-contain_sf"/>
</dbReference>
<dbReference type="SMART" id="SM00248">
    <property type="entry name" value="ANK"/>
    <property type="match status" value="4"/>
</dbReference>
<name>A0AA88HQL3_ARTSF</name>